<accession>A0A0D2NQI5</accession>
<sequence length="604" mass="65581">MPRAQNVGRAPRVLKRTAHRATLACCAEALSPRVSRLPASHQWAMAPRSLSRTHVMEMPISHPPCSVGSFSLIPSVQPATDPNHLPCHAGADDAPPNAVHPNLQVSYATSSCFPRVHTHEHGMRCDPYIFLLPSAAATLLSPRSPHAPTLQKLCVQRHRASPRVLERSARRVELSSRCITHVTRTRLAQNSDDSSGGTLLRLYLPPELERRAHCAPIEGERSAALSPPHVAGRHFTSRWPTSVRAAPLNVGTLLCDVRKAVHTPFHAARGHVDAPEYVSLVPQDSRHALSGAICVVRKRGLSRVEIRYITACAASACRKTPARRTEGPCAPADAGGEASAPGRFSCRLPSLEHVRQARSSGLCFSPLRTSHTKTTFSPAPPDAIRPSNFPKIEVGKCTPLDITDERDDLSCPSGILPSSQTRGSDEPNSNGYYEFNETKRASQRPAPSIRATALLVSVFMLYVLLPTSIKYRAAPGDARAHVIVLPACALFFPHAPGPIHARTPPYSQLQISDFININAARGRGPLRSPTEGVARTYGLLLLSMHPYLPFPPADTCTEIIPATLASRSPRNAPTRPGPIQNQQRPTPAYHASSADLSHYRPERA</sequence>
<feature type="compositionally biased region" description="Polar residues" evidence="1">
    <location>
        <begin position="416"/>
        <end position="431"/>
    </location>
</feature>
<protein>
    <submittedName>
        <fullName evidence="2">Uncharacterized protein</fullName>
    </submittedName>
</protein>
<reference evidence="3" key="1">
    <citation type="submission" date="2014-04" db="EMBL/GenBank/DDBJ databases">
        <title>Evolutionary Origins and Diversification of the Mycorrhizal Mutualists.</title>
        <authorList>
            <consortium name="DOE Joint Genome Institute"/>
            <consortium name="Mycorrhizal Genomics Consortium"/>
            <person name="Kohler A."/>
            <person name="Kuo A."/>
            <person name="Nagy L.G."/>
            <person name="Floudas D."/>
            <person name="Copeland A."/>
            <person name="Barry K.W."/>
            <person name="Cichocki N."/>
            <person name="Veneault-Fourrey C."/>
            <person name="LaButti K."/>
            <person name="Lindquist E.A."/>
            <person name="Lipzen A."/>
            <person name="Lundell T."/>
            <person name="Morin E."/>
            <person name="Murat C."/>
            <person name="Riley R."/>
            <person name="Ohm R."/>
            <person name="Sun H."/>
            <person name="Tunlid A."/>
            <person name="Henrissat B."/>
            <person name="Grigoriev I.V."/>
            <person name="Hibbett D.S."/>
            <person name="Martin F."/>
        </authorList>
    </citation>
    <scope>NUCLEOTIDE SEQUENCE [LARGE SCALE GENOMIC DNA]</scope>
    <source>
        <strain evidence="3">FD-334 SS-4</strain>
    </source>
</reference>
<keyword evidence="3" id="KW-1185">Reference proteome</keyword>
<proteinExistence type="predicted"/>
<evidence type="ECO:0000313" key="2">
    <source>
        <dbReference type="EMBL" id="KJA19041.1"/>
    </source>
</evidence>
<gene>
    <name evidence="2" type="ORF">HYPSUDRAFT_204951</name>
</gene>
<dbReference type="Proteomes" id="UP000054270">
    <property type="component" value="Unassembled WGS sequence"/>
</dbReference>
<feature type="region of interest" description="Disordered" evidence="1">
    <location>
        <begin position="403"/>
        <end position="440"/>
    </location>
</feature>
<evidence type="ECO:0000256" key="1">
    <source>
        <dbReference type="SAM" id="MobiDB-lite"/>
    </source>
</evidence>
<organism evidence="2 3">
    <name type="scientific">Hypholoma sublateritium (strain FD-334 SS-4)</name>
    <dbReference type="NCBI Taxonomy" id="945553"/>
    <lineage>
        <taxon>Eukaryota</taxon>
        <taxon>Fungi</taxon>
        <taxon>Dikarya</taxon>
        <taxon>Basidiomycota</taxon>
        <taxon>Agaricomycotina</taxon>
        <taxon>Agaricomycetes</taxon>
        <taxon>Agaricomycetidae</taxon>
        <taxon>Agaricales</taxon>
        <taxon>Agaricineae</taxon>
        <taxon>Strophariaceae</taxon>
        <taxon>Hypholoma</taxon>
    </lineage>
</organism>
<name>A0A0D2NQI5_HYPSF</name>
<feature type="region of interest" description="Disordered" evidence="1">
    <location>
        <begin position="565"/>
        <end position="604"/>
    </location>
</feature>
<dbReference type="EMBL" id="KN817582">
    <property type="protein sequence ID" value="KJA19041.1"/>
    <property type="molecule type" value="Genomic_DNA"/>
</dbReference>
<evidence type="ECO:0000313" key="3">
    <source>
        <dbReference type="Proteomes" id="UP000054270"/>
    </source>
</evidence>
<dbReference type="AlphaFoldDB" id="A0A0D2NQI5"/>